<evidence type="ECO:0000313" key="3">
    <source>
        <dbReference type="Proteomes" id="UP000837857"/>
    </source>
</evidence>
<organism evidence="2 3">
    <name type="scientific">Iphiclides podalirius</name>
    <name type="common">scarce swallowtail</name>
    <dbReference type="NCBI Taxonomy" id="110791"/>
    <lineage>
        <taxon>Eukaryota</taxon>
        <taxon>Metazoa</taxon>
        <taxon>Ecdysozoa</taxon>
        <taxon>Arthropoda</taxon>
        <taxon>Hexapoda</taxon>
        <taxon>Insecta</taxon>
        <taxon>Pterygota</taxon>
        <taxon>Neoptera</taxon>
        <taxon>Endopterygota</taxon>
        <taxon>Lepidoptera</taxon>
        <taxon>Glossata</taxon>
        <taxon>Ditrysia</taxon>
        <taxon>Papilionoidea</taxon>
        <taxon>Papilionidae</taxon>
        <taxon>Papilioninae</taxon>
        <taxon>Iphiclides</taxon>
    </lineage>
</organism>
<dbReference type="EMBL" id="OW152814">
    <property type="protein sequence ID" value="CAH2050788.1"/>
    <property type="molecule type" value="Genomic_DNA"/>
</dbReference>
<dbReference type="Proteomes" id="UP000837857">
    <property type="component" value="Chromosome 2"/>
</dbReference>
<evidence type="ECO:0000313" key="2">
    <source>
        <dbReference type="EMBL" id="CAH2050788.1"/>
    </source>
</evidence>
<name>A0ABN8I945_9NEOP</name>
<evidence type="ECO:0000256" key="1">
    <source>
        <dbReference type="SAM" id="MobiDB-lite"/>
    </source>
</evidence>
<protein>
    <submittedName>
        <fullName evidence="2">Uncharacterized protein</fullName>
    </submittedName>
</protein>
<accession>A0ABN8I945</accession>
<reference evidence="2" key="1">
    <citation type="submission" date="2022-03" db="EMBL/GenBank/DDBJ databases">
        <authorList>
            <person name="Martin H S."/>
        </authorList>
    </citation>
    <scope>NUCLEOTIDE SEQUENCE</scope>
</reference>
<feature type="non-terminal residue" evidence="2">
    <location>
        <position position="1"/>
    </location>
</feature>
<feature type="compositionally biased region" description="Basic and acidic residues" evidence="1">
    <location>
        <begin position="53"/>
        <end position="63"/>
    </location>
</feature>
<keyword evidence="3" id="KW-1185">Reference proteome</keyword>
<feature type="region of interest" description="Disordered" evidence="1">
    <location>
        <begin position="46"/>
        <end position="78"/>
    </location>
</feature>
<gene>
    <name evidence="2" type="ORF">IPOD504_LOCUS7673</name>
</gene>
<sequence>MVQLVTLGASKAQRLSTCAAPALVSAEHFVLCSHLGVDRIHPSPYPGATLQREAGHDPLRRDQYSVIDSAPLTTRSKH</sequence>
<proteinExistence type="predicted"/>